<comment type="similarity">
    <text evidence="3 9">Belongs to the riboflavin transporter family.</text>
</comment>
<evidence type="ECO:0000256" key="1">
    <source>
        <dbReference type="ARBA" id="ARBA00000215"/>
    </source>
</evidence>
<name>R7TZD4_CAPTE</name>
<evidence type="ECO:0000256" key="4">
    <source>
        <dbReference type="ARBA" id="ARBA00022448"/>
    </source>
</evidence>
<evidence type="ECO:0000313" key="11">
    <source>
        <dbReference type="EnsemblMetazoa" id="CapteP142040"/>
    </source>
</evidence>
<feature type="transmembrane region" description="Helical" evidence="9">
    <location>
        <begin position="319"/>
        <end position="337"/>
    </location>
</feature>
<feature type="transmembrane region" description="Helical" evidence="9">
    <location>
        <begin position="385"/>
        <end position="408"/>
    </location>
</feature>
<feature type="transmembrane region" description="Helical" evidence="9">
    <location>
        <begin position="76"/>
        <end position="98"/>
    </location>
</feature>
<evidence type="ECO:0000313" key="10">
    <source>
        <dbReference type="EMBL" id="ELT99129.1"/>
    </source>
</evidence>
<keyword evidence="4 9" id="KW-0813">Transport</keyword>
<proteinExistence type="inferred from homology"/>
<feature type="transmembrane region" description="Helical" evidence="9">
    <location>
        <begin position="294"/>
        <end position="312"/>
    </location>
</feature>
<feature type="transmembrane region" description="Helical" evidence="9">
    <location>
        <begin position="110"/>
        <end position="134"/>
    </location>
</feature>
<dbReference type="EMBL" id="KB307198">
    <property type="protein sequence ID" value="ELT99129.1"/>
    <property type="molecule type" value="Genomic_DNA"/>
</dbReference>
<dbReference type="HOGENOM" id="CLU_034789_1_0_1"/>
<feature type="transmembrane region" description="Helical" evidence="9">
    <location>
        <begin position="146"/>
        <end position="166"/>
    </location>
</feature>
<keyword evidence="6 9" id="KW-0812">Transmembrane</keyword>
<reference evidence="11" key="3">
    <citation type="submission" date="2015-06" db="UniProtKB">
        <authorList>
            <consortium name="EnsemblMetazoa"/>
        </authorList>
    </citation>
    <scope>IDENTIFICATION</scope>
</reference>
<comment type="catalytic activity">
    <reaction evidence="1 9">
        <text>riboflavin(in) = riboflavin(out)</text>
        <dbReference type="Rhea" id="RHEA:35015"/>
        <dbReference type="ChEBI" id="CHEBI:57986"/>
    </reaction>
</comment>
<evidence type="ECO:0000256" key="8">
    <source>
        <dbReference type="ARBA" id="ARBA00023136"/>
    </source>
</evidence>
<accession>R7TZD4</accession>
<gene>
    <name evidence="10" type="ORF">CAPTEDRAFT_142040</name>
</gene>
<feature type="transmembrane region" description="Helical" evidence="9">
    <location>
        <begin position="7"/>
        <end position="28"/>
    </location>
</feature>
<evidence type="ECO:0000256" key="6">
    <source>
        <dbReference type="ARBA" id="ARBA00022692"/>
    </source>
</evidence>
<comment type="subcellular location">
    <subcellularLocation>
        <location evidence="2 9">Cell membrane</location>
        <topology evidence="2 9">Multi-pass membrane protein</topology>
    </subcellularLocation>
</comment>
<comment type="function">
    <text evidence="9">Plasma membrane transporter mediating the uptake by cells of the water soluble vitamin B2/riboflavin that plays a key role in biochemical oxidation-reduction reactions of the carbohydrate, lipid, and amino acid metabolism.</text>
</comment>
<dbReference type="GO" id="GO:0032217">
    <property type="term" value="F:riboflavin transmembrane transporter activity"/>
    <property type="evidence" value="ECO:0007669"/>
    <property type="project" value="UniProtKB-UniRule"/>
</dbReference>
<dbReference type="AlphaFoldDB" id="R7TZD4"/>
<dbReference type="InterPro" id="IPR009357">
    <property type="entry name" value="Riboflavin_transptr"/>
</dbReference>
<dbReference type="PANTHER" id="PTHR12929">
    <property type="entry name" value="SOLUTE CARRIER FAMILY 52"/>
    <property type="match status" value="1"/>
</dbReference>
<feature type="transmembrane region" description="Helical" evidence="9">
    <location>
        <begin position="349"/>
        <end position="373"/>
    </location>
</feature>
<dbReference type="EnsemblMetazoa" id="CapteT142040">
    <property type="protein sequence ID" value="CapteP142040"/>
    <property type="gene ID" value="CapteG142040"/>
</dbReference>
<reference evidence="10 12" key="2">
    <citation type="journal article" date="2013" name="Nature">
        <title>Insights into bilaterian evolution from three spiralian genomes.</title>
        <authorList>
            <person name="Simakov O."/>
            <person name="Marletaz F."/>
            <person name="Cho S.J."/>
            <person name="Edsinger-Gonzales E."/>
            <person name="Havlak P."/>
            <person name="Hellsten U."/>
            <person name="Kuo D.H."/>
            <person name="Larsson T."/>
            <person name="Lv J."/>
            <person name="Arendt D."/>
            <person name="Savage R."/>
            <person name="Osoegawa K."/>
            <person name="de Jong P."/>
            <person name="Grimwood J."/>
            <person name="Chapman J.A."/>
            <person name="Shapiro H."/>
            <person name="Aerts A."/>
            <person name="Otillar R.P."/>
            <person name="Terry A.Y."/>
            <person name="Boore J.L."/>
            <person name="Grigoriev I.V."/>
            <person name="Lindberg D.R."/>
            <person name="Seaver E.C."/>
            <person name="Weisblat D.A."/>
            <person name="Putnam N.H."/>
            <person name="Rokhsar D.S."/>
        </authorList>
    </citation>
    <scope>NUCLEOTIDE SEQUENCE</scope>
    <source>
        <strain evidence="10 12">I ESC-2004</strain>
    </source>
</reference>
<evidence type="ECO:0000313" key="12">
    <source>
        <dbReference type="Proteomes" id="UP000014760"/>
    </source>
</evidence>
<evidence type="ECO:0000256" key="7">
    <source>
        <dbReference type="ARBA" id="ARBA00022989"/>
    </source>
</evidence>
<dbReference type="OMA" id="CTWIGTN"/>
<sequence length="423" mass="46718">MTRINPWIVILVMSFAFSSWIDLMGVWVEFPILVHLLPEGWNLPSYVVVLVQCAMITPIAYSVVNKICPGNTQRREVFMAYFIMAIGFLALLMLSIFWQETVHIAGADRSLAALTLIFLLSMVDTTSCIVYLPYMSRFKEHYIPAYIAGEESGGLITGVVGLIQGAGGEAVCNNVTVHHYNETLRMNYTEHMIDITHREPRFSVTVFFVFLMFMMALSALSFSILNFSTFAKREKVGKFGLQPESKELEATIHGVLILLCATLMWCSFFIFGLFPTLQSYSTLPYGSMTYTLGVRLICVFNPLAALLALFVRMRSVAKLLGLVVLSSVLVVYHIVLATMSPHPPLKHTALGSFIVVFTAITLAACNAYARACITTLLRSEGGHRALLLGGGAIQAGAFFGGIMGFLLVNVFSLFEHEPPCGNL</sequence>
<dbReference type="OrthoDB" id="9995836at2759"/>
<keyword evidence="7 9" id="KW-1133">Transmembrane helix</keyword>
<evidence type="ECO:0000256" key="2">
    <source>
        <dbReference type="ARBA" id="ARBA00004651"/>
    </source>
</evidence>
<evidence type="ECO:0000256" key="9">
    <source>
        <dbReference type="RuleBase" id="RU368035"/>
    </source>
</evidence>
<keyword evidence="5 9" id="KW-1003">Cell membrane</keyword>
<dbReference type="Proteomes" id="UP000014760">
    <property type="component" value="Unassembled WGS sequence"/>
</dbReference>
<keyword evidence="8 9" id="KW-0472">Membrane</keyword>
<feature type="transmembrane region" description="Helical" evidence="9">
    <location>
        <begin position="252"/>
        <end position="274"/>
    </location>
</feature>
<dbReference type="EMBL" id="AMQN01001967">
    <property type="status" value="NOT_ANNOTATED_CDS"/>
    <property type="molecule type" value="Genomic_DNA"/>
</dbReference>
<keyword evidence="12" id="KW-1185">Reference proteome</keyword>
<dbReference type="GO" id="GO:0005886">
    <property type="term" value="C:plasma membrane"/>
    <property type="evidence" value="ECO:0007669"/>
    <property type="project" value="UniProtKB-SubCell"/>
</dbReference>
<dbReference type="Pfam" id="PF06237">
    <property type="entry name" value="SLC52_ribofla_tr"/>
    <property type="match status" value="2"/>
</dbReference>
<evidence type="ECO:0000256" key="3">
    <source>
        <dbReference type="ARBA" id="ARBA00006366"/>
    </source>
</evidence>
<protein>
    <recommendedName>
        <fullName evidence="9">Riboflavin transporter</fullName>
    </recommendedName>
</protein>
<reference evidence="12" key="1">
    <citation type="submission" date="2012-12" db="EMBL/GenBank/DDBJ databases">
        <authorList>
            <person name="Hellsten U."/>
            <person name="Grimwood J."/>
            <person name="Chapman J.A."/>
            <person name="Shapiro H."/>
            <person name="Aerts A."/>
            <person name="Otillar R.P."/>
            <person name="Terry A.Y."/>
            <person name="Boore J.L."/>
            <person name="Simakov O."/>
            <person name="Marletaz F."/>
            <person name="Cho S.-J."/>
            <person name="Edsinger-Gonzales E."/>
            <person name="Havlak P."/>
            <person name="Kuo D.-H."/>
            <person name="Larsson T."/>
            <person name="Lv J."/>
            <person name="Arendt D."/>
            <person name="Savage R."/>
            <person name="Osoegawa K."/>
            <person name="de Jong P."/>
            <person name="Lindberg D.R."/>
            <person name="Seaver E.C."/>
            <person name="Weisblat D.A."/>
            <person name="Putnam N.H."/>
            <person name="Grigoriev I.V."/>
            <person name="Rokhsar D.S."/>
        </authorList>
    </citation>
    <scope>NUCLEOTIDE SEQUENCE</scope>
    <source>
        <strain evidence="12">I ESC-2004</strain>
    </source>
</reference>
<feature type="transmembrane region" description="Helical" evidence="9">
    <location>
        <begin position="43"/>
        <end position="64"/>
    </location>
</feature>
<feature type="transmembrane region" description="Helical" evidence="9">
    <location>
        <begin position="206"/>
        <end position="231"/>
    </location>
</feature>
<dbReference type="PANTHER" id="PTHR12929:SF10">
    <property type="entry name" value="RIBOFLAVIN TRANSPORTER"/>
    <property type="match status" value="1"/>
</dbReference>
<evidence type="ECO:0000256" key="5">
    <source>
        <dbReference type="ARBA" id="ARBA00022475"/>
    </source>
</evidence>
<organism evidence="10">
    <name type="scientific">Capitella teleta</name>
    <name type="common">Polychaete worm</name>
    <dbReference type="NCBI Taxonomy" id="283909"/>
    <lineage>
        <taxon>Eukaryota</taxon>
        <taxon>Metazoa</taxon>
        <taxon>Spiralia</taxon>
        <taxon>Lophotrochozoa</taxon>
        <taxon>Annelida</taxon>
        <taxon>Polychaeta</taxon>
        <taxon>Sedentaria</taxon>
        <taxon>Scolecida</taxon>
        <taxon>Capitellidae</taxon>
        <taxon>Capitella</taxon>
    </lineage>
</organism>